<comment type="caution">
    <text evidence="1">The sequence shown here is derived from an EMBL/GenBank/DDBJ whole genome shotgun (WGS) entry which is preliminary data.</text>
</comment>
<organism evidence="1 2">
    <name type="scientific">Winogradskyella damuponensis</name>
    <dbReference type="NCBI Taxonomy" id="943939"/>
    <lineage>
        <taxon>Bacteria</taxon>
        <taxon>Pseudomonadati</taxon>
        <taxon>Bacteroidota</taxon>
        <taxon>Flavobacteriia</taxon>
        <taxon>Flavobacteriales</taxon>
        <taxon>Flavobacteriaceae</taxon>
        <taxon>Winogradskyella</taxon>
    </lineage>
</organism>
<name>A0ABP8D3U8_9FLAO</name>
<protein>
    <submittedName>
        <fullName evidence="1">Uncharacterized protein</fullName>
    </submittedName>
</protein>
<dbReference type="RefSeq" id="WP_344716122.1">
    <property type="nucleotide sequence ID" value="NZ_BAABCB010000044.1"/>
</dbReference>
<proteinExistence type="predicted"/>
<dbReference type="Proteomes" id="UP001501682">
    <property type="component" value="Unassembled WGS sequence"/>
</dbReference>
<keyword evidence="2" id="KW-1185">Reference proteome</keyword>
<dbReference type="EMBL" id="BAABCB010000044">
    <property type="protein sequence ID" value="GAA4246698.1"/>
    <property type="molecule type" value="Genomic_DNA"/>
</dbReference>
<sequence>MNLNNETAEKLTEALNNFSKSMNEFLNTHPNGITLDAETFDIISSLNHNLKNK</sequence>
<accession>A0ABP8D3U8</accession>
<evidence type="ECO:0000313" key="2">
    <source>
        <dbReference type="Proteomes" id="UP001501682"/>
    </source>
</evidence>
<reference evidence="2" key="1">
    <citation type="journal article" date="2019" name="Int. J. Syst. Evol. Microbiol.">
        <title>The Global Catalogue of Microorganisms (GCM) 10K type strain sequencing project: providing services to taxonomists for standard genome sequencing and annotation.</title>
        <authorList>
            <consortium name="The Broad Institute Genomics Platform"/>
            <consortium name="The Broad Institute Genome Sequencing Center for Infectious Disease"/>
            <person name="Wu L."/>
            <person name="Ma J."/>
        </authorList>
    </citation>
    <scope>NUCLEOTIDE SEQUENCE [LARGE SCALE GENOMIC DNA]</scope>
    <source>
        <strain evidence="2">JCM 17633</strain>
    </source>
</reference>
<evidence type="ECO:0000313" key="1">
    <source>
        <dbReference type="EMBL" id="GAA4246698.1"/>
    </source>
</evidence>
<gene>
    <name evidence="1" type="ORF">GCM10022292_33780</name>
</gene>